<dbReference type="FunFam" id="3.90.1150.10:FF:000090">
    <property type="entry name" value="Bifunctional dethiobiotin synthetase/7,8-diamino-pelargonic acid aminotransferase, mitochondrial"/>
    <property type="match status" value="1"/>
</dbReference>
<evidence type="ECO:0000313" key="6">
    <source>
        <dbReference type="Proteomes" id="UP000036987"/>
    </source>
</evidence>
<dbReference type="PANTHER" id="PTHR42684:SF3">
    <property type="entry name" value="ADENOSYLMETHIONINE-8-AMINO-7-OXONONANOATE AMINOTRANSFERASE"/>
    <property type="match status" value="1"/>
</dbReference>
<dbReference type="InterPro" id="IPR005814">
    <property type="entry name" value="Aminotrans_3"/>
</dbReference>
<keyword evidence="6" id="KW-1185">Reference proteome</keyword>
<dbReference type="Pfam" id="PF00202">
    <property type="entry name" value="Aminotran_3"/>
    <property type="match status" value="2"/>
</dbReference>
<dbReference type="GO" id="GO:0000287">
    <property type="term" value="F:magnesium ion binding"/>
    <property type="evidence" value="ECO:0007669"/>
    <property type="project" value="InterPro"/>
</dbReference>
<dbReference type="FunFam" id="3.40.640.10:FF:000275">
    <property type="entry name" value="Bifunctional dethiobiotin synthetase/7,8-diamino-pelargonic acid aminotransferase, mitochondrial"/>
    <property type="match status" value="1"/>
</dbReference>
<gene>
    <name evidence="5" type="ORF">ZOSMA_294G00200</name>
</gene>
<dbReference type="GO" id="GO:0005739">
    <property type="term" value="C:mitochondrion"/>
    <property type="evidence" value="ECO:0000318"/>
    <property type="project" value="GO_Central"/>
</dbReference>
<keyword evidence="3 5" id="KW-0808">Transferase</keyword>
<reference evidence="6" key="1">
    <citation type="journal article" date="2016" name="Nature">
        <title>The genome of the seagrass Zostera marina reveals angiosperm adaptation to the sea.</title>
        <authorList>
            <person name="Olsen J.L."/>
            <person name="Rouze P."/>
            <person name="Verhelst B."/>
            <person name="Lin Y.-C."/>
            <person name="Bayer T."/>
            <person name="Collen J."/>
            <person name="Dattolo E."/>
            <person name="De Paoli E."/>
            <person name="Dittami S."/>
            <person name="Maumus F."/>
            <person name="Michel G."/>
            <person name="Kersting A."/>
            <person name="Lauritano C."/>
            <person name="Lohaus R."/>
            <person name="Toepel M."/>
            <person name="Tonon T."/>
            <person name="Vanneste K."/>
            <person name="Amirebrahimi M."/>
            <person name="Brakel J."/>
            <person name="Bostroem C."/>
            <person name="Chovatia M."/>
            <person name="Grimwood J."/>
            <person name="Jenkins J.W."/>
            <person name="Jueterbock A."/>
            <person name="Mraz A."/>
            <person name="Stam W.T."/>
            <person name="Tice H."/>
            <person name="Bornberg-Bauer E."/>
            <person name="Green P.J."/>
            <person name="Pearson G.A."/>
            <person name="Procaccini G."/>
            <person name="Duarte C.M."/>
            <person name="Schmutz J."/>
            <person name="Reusch T.B.H."/>
            <person name="Van de Peer Y."/>
        </authorList>
    </citation>
    <scope>NUCLEOTIDE SEQUENCE [LARGE SCALE GENOMIC DNA]</scope>
    <source>
        <strain evidence="6">cv. Finnish</strain>
    </source>
</reference>
<dbReference type="SUPFAM" id="SSF52540">
    <property type="entry name" value="P-loop containing nucleoside triphosphate hydrolases"/>
    <property type="match status" value="1"/>
</dbReference>
<dbReference type="InterPro" id="IPR015422">
    <property type="entry name" value="PyrdxlP-dep_Trfase_small"/>
</dbReference>
<keyword evidence="2 5" id="KW-0032">Aminotransferase</keyword>
<proteinExistence type="inferred from homology"/>
<dbReference type="GO" id="GO:0030170">
    <property type="term" value="F:pyridoxal phosphate binding"/>
    <property type="evidence" value="ECO:0007669"/>
    <property type="project" value="InterPro"/>
</dbReference>
<dbReference type="GO" id="GO:0004015">
    <property type="term" value="F:adenosylmethionine-8-amino-7-oxononanoate transaminase activity"/>
    <property type="evidence" value="ECO:0000318"/>
    <property type="project" value="GO_Central"/>
</dbReference>
<dbReference type="InterPro" id="IPR015421">
    <property type="entry name" value="PyrdxlP-dep_Trfase_major"/>
</dbReference>
<dbReference type="Pfam" id="PF13500">
    <property type="entry name" value="AAA_26"/>
    <property type="match status" value="1"/>
</dbReference>
<dbReference type="GO" id="GO:0005524">
    <property type="term" value="F:ATP binding"/>
    <property type="evidence" value="ECO:0007669"/>
    <property type="project" value="InterPro"/>
</dbReference>
<dbReference type="GO" id="GO:0009102">
    <property type="term" value="P:biotin biosynthetic process"/>
    <property type="evidence" value="ECO:0000318"/>
    <property type="project" value="GO_Central"/>
</dbReference>
<dbReference type="STRING" id="29655.A0A0K9PBW4"/>
<organism evidence="5 6">
    <name type="scientific">Zostera marina</name>
    <name type="common">Eelgrass</name>
    <dbReference type="NCBI Taxonomy" id="29655"/>
    <lineage>
        <taxon>Eukaryota</taxon>
        <taxon>Viridiplantae</taxon>
        <taxon>Streptophyta</taxon>
        <taxon>Embryophyta</taxon>
        <taxon>Tracheophyta</taxon>
        <taxon>Spermatophyta</taxon>
        <taxon>Magnoliopsida</taxon>
        <taxon>Liliopsida</taxon>
        <taxon>Zosteraceae</taxon>
        <taxon>Zostera</taxon>
    </lineage>
</organism>
<dbReference type="Proteomes" id="UP000036987">
    <property type="component" value="Unassembled WGS sequence"/>
</dbReference>
<dbReference type="CDD" id="cd03109">
    <property type="entry name" value="DTBS"/>
    <property type="match status" value="1"/>
</dbReference>
<protein>
    <submittedName>
        <fullName evidence="5">Bifunctional dethiobiotin synthetase/7,8-diamino-pelargonic acidaminotransferase, mitochondrial</fullName>
    </submittedName>
</protein>
<dbReference type="InterPro" id="IPR004472">
    <property type="entry name" value="DTB_synth_BioD"/>
</dbReference>
<dbReference type="InterPro" id="IPR049704">
    <property type="entry name" value="Aminotrans_3_PPA_site"/>
</dbReference>
<dbReference type="SUPFAM" id="SSF53383">
    <property type="entry name" value="PLP-dependent transferases"/>
    <property type="match status" value="1"/>
</dbReference>
<keyword evidence="4" id="KW-0663">Pyridoxal phosphate</keyword>
<evidence type="ECO:0000313" key="5">
    <source>
        <dbReference type="EMBL" id="KMZ66568.1"/>
    </source>
</evidence>
<dbReference type="OrthoDB" id="425114at2759"/>
<dbReference type="PROSITE" id="PS00600">
    <property type="entry name" value="AA_TRANSFER_CLASS_3"/>
    <property type="match status" value="1"/>
</dbReference>
<accession>A0A0K9PBW4</accession>
<dbReference type="Gene3D" id="3.40.50.300">
    <property type="entry name" value="P-loop containing nucleotide triphosphate hydrolases"/>
    <property type="match status" value="1"/>
</dbReference>
<evidence type="ECO:0000256" key="3">
    <source>
        <dbReference type="ARBA" id="ARBA00022679"/>
    </source>
</evidence>
<dbReference type="Gene3D" id="3.90.1150.10">
    <property type="entry name" value="Aspartate Aminotransferase, domain 1"/>
    <property type="match status" value="1"/>
</dbReference>
<dbReference type="InterPro" id="IPR027417">
    <property type="entry name" value="P-loop_NTPase"/>
</dbReference>
<evidence type="ECO:0000256" key="4">
    <source>
        <dbReference type="ARBA" id="ARBA00022898"/>
    </source>
</evidence>
<comment type="subcellular location">
    <subcellularLocation>
        <location evidence="1">Mitochondrion</location>
    </subcellularLocation>
</comment>
<dbReference type="InterPro" id="IPR015424">
    <property type="entry name" value="PyrdxlP-dep_Trfase"/>
</dbReference>
<dbReference type="Gene3D" id="3.40.640.10">
    <property type="entry name" value="Type I PLP-dependent aspartate aminotransferase-like (Major domain)"/>
    <property type="match status" value="1"/>
</dbReference>
<dbReference type="PANTHER" id="PTHR42684">
    <property type="entry name" value="ADENOSYLMETHIONINE-8-AMINO-7-OXONONANOATE AMINOTRANSFERASE"/>
    <property type="match status" value="1"/>
</dbReference>
<comment type="caution">
    <text evidence="5">The sequence shown here is derived from an EMBL/GenBank/DDBJ whole genome shotgun (WGS) entry which is preliminary data.</text>
</comment>
<dbReference type="HAMAP" id="MF_00336">
    <property type="entry name" value="BioD"/>
    <property type="match status" value="1"/>
</dbReference>
<dbReference type="OMA" id="KGWASRA"/>
<dbReference type="UniPathway" id="UPA00078"/>
<evidence type="ECO:0000256" key="2">
    <source>
        <dbReference type="ARBA" id="ARBA00022576"/>
    </source>
</evidence>
<evidence type="ECO:0000256" key="1">
    <source>
        <dbReference type="ARBA" id="ARBA00004173"/>
    </source>
</evidence>
<dbReference type="AlphaFoldDB" id="A0A0K9PBW4"/>
<dbReference type="GO" id="GO:0004141">
    <property type="term" value="F:dethiobiotin synthase activity"/>
    <property type="evidence" value="ECO:0000318"/>
    <property type="project" value="GO_Central"/>
</dbReference>
<name>A0A0K9PBW4_ZOSMR</name>
<sequence>MEPSMAPVEMEISHPTYIIWGSNTSVGKTLVSTGLAFSVLSSTLSSTFLYLKPLQTGYPQDSDAAFLYCKLSEIFQTTHLEQCLSVSNQVLHVSGSVVGDDDEGGMRNVNLFQESSIGFVGEEAGNSNSHLVCKTLYCWKQAISPHLAAQRENAWVEDEQVVESLRSCFGQRLGKDMCGRKEDVWRVVETAGGVASPGPSGTLQCDLYRPFRLPSILVGDGRLGGISGTISAYETLKLRGYDVVAIILEDHGLLNEISLLSYLRNRVRVFVMPLVPQDPSNGLMKWFNDSKKVFNSLRDVMLTAHLERIQKFRDMSTKAGDILWWPFTQHGLVPNDSVTVIDSRCGENFAVYKACEDREMIVPQFDACASWWTQGPDTTLQIELARDMGYATARYGHVMFPENVYEPVLHCADLLLEGVGKGWASRVFFSDNGSTAVEIALKMAFRKFSCDHNIFPNAINECLGKKSVEFKVIALSGSYHGDTLGAMEAQAPSIYTGFLQHPWYSGRGLFLDPPTVFLRHAKWIISMPKIMELYKWDFEVPSFDHHKELFHSSRDSSDLFQCYTTYITKQLSQFSEEFEATHIGAVIIEPVIHAAGGMHMIDPLFQRILVNVCRKGKIPVIFDEVFTGFWRLGRESASELLGCLPDIACYAKLLTGGIIPLAATLATKAIFDAYNGNSKIKALLHGHSYSAHALGCTAACKAISWFKNPSLNLNISTTGVELKEIWDNDLLLQISSHSSVKRVVALGTLCAIELMANATNVGYASLYASSLVQKFREEGIYMRPLGNVVYLMCGPCTPSRICNELLSKVYTGIKEFVQCQSAKYLQT</sequence>
<dbReference type="EMBL" id="LFYR01000968">
    <property type="protein sequence ID" value="KMZ66568.1"/>
    <property type="molecule type" value="Genomic_DNA"/>
</dbReference>